<evidence type="ECO:0000313" key="3">
    <source>
        <dbReference type="EMBL" id="EFP88467.2"/>
    </source>
</evidence>
<evidence type="ECO:0000256" key="2">
    <source>
        <dbReference type="ARBA" id="ARBA00023274"/>
    </source>
</evidence>
<dbReference type="InParanoid" id="E3KVZ2"/>
<evidence type="ECO:0000256" key="1">
    <source>
        <dbReference type="ARBA" id="ARBA00022980"/>
    </source>
</evidence>
<organism evidence="3 4">
    <name type="scientific">Puccinia graminis f. sp. tritici (strain CRL 75-36-700-3 / race SCCL)</name>
    <name type="common">Black stem rust fungus</name>
    <dbReference type="NCBI Taxonomy" id="418459"/>
    <lineage>
        <taxon>Eukaryota</taxon>
        <taxon>Fungi</taxon>
        <taxon>Dikarya</taxon>
        <taxon>Basidiomycota</taxon>
        <taxon>Pucciniomycotina</taxon>
        <taxon>Pucciniomycetes</taxon>
        <taxon>Pucciniales</taxon>
        <taxon>Pucciniaceae</taxon>
        <taxon>Puccinia</taxon>
    </lineage>
</organism>
<dbReference type="InterPro" id="IPR005707">
    <property type="entry name" value="Ribosomal_uS2_euk/arc"/>
</dbReference>
<dbReference type="STRING" id="418459.E3KVZ2"/>
<dbReference type="Gene3D" id="3.40.50.10490">
    <property type="entry name" value="Glucose-6-phosphate isomerase like protein, domain 1"/>
    <property type="match status" value="1"/>
</dbReference>
<accession>E3KVZ2</accession>
<dbReference type="HOGENOM" id="CLU_2278830_0_0_1"/>
<dbReference type="eggNOG" id="KOG0830">
    <property type="taxonomic scope" value="Eukaryota"/>
</dbReference>
<keyword evidence="2" id="KW-0687">Ribonucleoprotein</keyword>
<keyword evidence="1" id="KW-0689">Ribosomal protein</keyword>
<reference evidence="3" key="2">
    <citation type="submission" date="2012-02" db="EMBL/GenBank/DDBJ databases">
        <title>The Genome Sequence of Puccinia graminis f. sp. tritici Strain CRL 75-36-700-3.</title>
        <authorList>
            <consortium name="The Broad Institute Genome Sequencing Platform"/>
            <person name="Birren B."/>
            <person name="Lander E."/>
            <person name="Galagan J."/>
            <person name="Nusbaum C."/>
            <person name="Devon K."/>
            <person name="Cuomo C."/>
            <person name="Jaffe D."/>
            <person name="Butler J."/>
            <person name="Alvarez P."/>
            <person name="Gnerre S."/>
            <person name="Grabherr M."/>
            <person name="Mauceli E."/>
            <person name="Brockman W."/>
            <person name="Young S."/>
            <person name="LaButti K."/>
            <person name="Sykes S."/>
            <person name="DeCaprio D."/>
            <person name="Crawford M."/>
            <person name="Koehrsen M."/>
            <person name="Engels R."/>
            <person name="Montgomery P."/>
            <person name="Pearson M."/>
            <person name="Howarth C."/>
            <person name="Larson L."/>
            <person name="White J."/>
            <person name="Zeng Q."/>
            <person name="Kodira C."/>
            <person name="Yandava C."/>
            <person name="Alvarado L."/>
            <person name="O'Leary S."/>
            <person name="Szabo L."/>
            <person name="Dean R."/>
            <person name="Schein J."/>
        </authorList>
    </citation>
    <scope>NUCLEOTIDE SEQUENCE</scope>
    <source>
        <strain evidence="3">CRL 75-36-700-3</strain>
    </source>
</reference>
<dbReference type="GO" id="GO:0003735">
    <property type="term" value="F:structural constituent of ribosome"/>
    <property type="evidence" value="ECO:0007669"/>
    <property type="project" value="InterPro"/>
</dbReference>
<dbReference type="GO" id="GO:0006412">
    <property type="term" value="P:translation"/>
    <property type="evidence" value="ECO:0007669"/>
    <property type="project" value="InterPro"/>
</dbReference>
<dbReference type="AlphaFoldDB" id="E3KVZ2"/>
<dbReference type="PANTHER" id="PTHR11489">
    <property type="entry name" value="40S RIBOSOMAL PROTEIN SA"/>
    <property type="match status" value="1"/>
</dbReference>
<sequence>MFAETQPLPTDTKLSSNLPPTLDLKLFTSGNFTNYITHSAKEPRLIVCYDPNEREGMIPTNEKVKHLVGLIWWLLCREVLHLQECFQFGSFGKEEDPDACEV</sequence>
<dbReference type="EMBL" id="DS178314">
    <property type="protein sequence ID" value="EFP88467.2"/>
    <property type="molecule type" value="Genomic_DNA"/>
</dbReference>
<dbReference type="KEGG" id="pgr:PGTG_14045"/>
<protein>
    <submittedName>
        <fullName evidence="3">Uncharacterized protein</fullName>
    </submittedName>
</protein>
<dbReference type="Proteomes" id="UP000008783">
    <property type="component" value="Unassembled WGS sequence"/>
</dbReference>
<keyword evidence="4" id="KW-1185">Reference proteome</keyword>
<dbReference type="GeneID" id="10540770"/>
<proteinExistence type="predicted"/>
<reference key="1">
    <citation type="submission" date="2007-01" db="EMBL/GenBank/DDBJ databases">
        <title>The Genome Sequence of Puccinia graminis f. sp. tritici Strain CRL 75-36-700-3.</title>
        <authorList>
            <consortium name="The Broad Institute Genome Sequencing Platform"/>
            <person name="Birren B."/>
            <person name="Lander E."/>
            <person name="Galagan J."/>
            <person name="Nusbaum C."/>
            <person name="Devon K."/>
            <person name="Cuomo C."/>
            <person name="Jaffe D."/>
            <person name="Butler J."/>
            <person name="Alvarez P."/>
            <person name="Gnerre S."/>
            <person name="Grabherr M."/>
            <person name="Mauceli E."/>
            <person name="Brockman W."/>
            <person name="Young S."/>
            <person name="LaButti K."/>
            <person name="Sykes S."/>
            <person name="DeCaprio D."/>
            <person name="Crawford M."/>
            <person name="Koehrsen M."/>
            <person name="Engels R."/>
            <person name="Montgomery P."/>
            <person name="Pearson M."/>
            <person name="Howarth C."/>
            <person name="Larson L."/>
            <person name="White J."/>
            <person name="Zeng Q."/>
            <person name="Kodira C."/>
            <person name="Yandava C."/>
            <person name="Alvarado L."/>
            <person name="O'Leary S."/>
            <person name="Szabo L."/>
            <person name="Dean R."/>
            <person name="Schein J."/>
        </authorList>
    </citation>
    <scope>NUCLEOTIDE SEQUENCE</scope>
    <source>
        <strain>CRL 75-36-700-3</strain>
    </source>
</reference>
<name>E3KVZ2_PUCGT</name>
<dbReference type="GO" id="GO:0015935">
    <property type="term" value="C:small ribosomal subunit"/>
    <property type="evidence" value="ECO:0007669"/>
    <property type="project" value="InterPro"/>
</dbReference>
<dbReference type="VEuPathDB" id="FungiDB:PGTG_14045"/>
<gene>
    <name evidence="3" type="ORF">PGTG_14045</name>
</gene>
<dbReference type="InterPro" id="IPR023591">
    <property type="entry name" value="Ribosomal_uS2_flav_dom_sf"/>
</dbReference>
<dbReference type="SUPFAM" id="SSF52313">
    <property type="entry name" value="Ribosomal protein S2"/>
    <property type="match status" value="1"/>
</dbReference>
<evidence type="ECO:0000313" key="4">
    <source>
        <dbReference type="Proteomes" id="UP000008783"/>
    </source>
</evidence>
<dbReference type="RefSeq" id="XP_003332886.2">
    <property type="nucleotide sequence ID" value="XM_003332838.2"/>
</dbReference>
<dbReference type="OrthoDB" id="414863at2759"/>